<comment type="caution">
    <text evidence="3">The sequence shown here is derived from an EMBL/GenBank/DDBJ whole genome shotgun (WGS) entry which is preliminary data.</text>
</comment>
<keyword evidence="4" id="KW-1185">Reference proteome</keyword>
<dbReference type="SUPFAM" id="SSF51556">
    <property type="entry name" value="Metallo-dependent hydrolases"/>
    <property type="match status" value="1"/>
</dbReference>
<keyword evidence="3" id="KW-0378">Hydrolase</keyword>
<protein>
    <submittedName>
        <fullName evidence="3">Amidohydrolase</fullName>
    </submittedName>
</protein>
<dbReference type="PANTHER" id="PTHR43569:SF2">
    <property type="entry name" value="AMIDOHYDROLASE-RELATED DOMAIN-CONTAINING PROTEIN"/>
    <property type="match status" value="1"/>
</dbReference>
<proteinExistence type="inferred from homology"/>
<dbReference type="GO" id="GO:0016787">
    <property type="term" value="F:hydrolase activity"/>
    <property type="evidence" value="ECO:0007669"/>
    <property type="project" value="UniProtKB-KW"/>
</dbReference>
<dbReference type="OrthoDB" id="5450317at2"/>
<dbReference type="EMBL" id="SEWG01000007">
    <property type="protein sequence ID" value="RYU87314.1"/>
    <property type="molecule type" value="Genomic_DNA"/>
</dbReference>
<dbReference type="Pfam" id="PF04909">
    <property type="entry name" value="Amidohydro_2"/>
    <property type="match status" value="1"/>
</dbReference>
<organism evidence="3 4">
    <name type="scientific">Mucilaginibacter terrigena</name>
    <dbReference type="NCBI Taxonomy" id="2492395"/>
    <lineage>
        <taxon>Bacteria</taxon>
        <taxon>Pseudomonadati</taxon>
        <taxon>Bacteroidota</taxon>
        <taxon>Sphingobacteriia</taxon>
        <taxon>Sphingobacteriales</taxon>
        <taxon>Sphingobacteriaceae</taxon>
        <taxon>Mucilaginibacter</taxon>
    </lineage>
</organism>
<gene>
    <name evidence="3" type="ORF">EWM62_16520</name>
</gene>
<feature type="domain" description="Amidohydrolase-related" evidence="2">
    <location>
        <begin position="4"/>
        <end position="276"/>
    </location>
</feature>
<dbReference type="InterPro" id="IPR032466">
    <property type="entry name" value="Metal_Hydrolase"/>
</dbReference>
<name>A0A4Q5LHS5_9SPHI</name>
<sequence length="280" mass="32073">MRKIDSHQHFWLFDAVRHGWINDDMQAIQKDFLPADLQPILQQNGIEGCVAVQVDQTEAENDFLLELAAKNSFIKGVVGWVDLMADNIEERLTHYSTVKLMKGFRHILQGEPDEKFMLNPNFMHGIGLLRQYGFSYDILIMPNHLPYARQFVAAFPQQRLVIDHLAKPYIKAKRIDGWKEDMQAMAAFTNVSCKISGMVTEADWANWQPADFVPYLDVVFNAFGANRVMYGSDWPVCNVAGGYKGILSVIENYISKLSQNEQEAFWAKNAVDFYRLDEPA</sequence>
<dbReference type="Proteomes" id="UP000293331">
    <property type="component" value="Unassembled WGS sequence"/>
</dbReference>
<dbReference type="InterPro" id="IPR052350">
    <property type="entry name" value="Metallo-dep_Lactonases"/>
</dbReference>
<dbReference type="RefSeq" id="WP_129877783.1">
    <property type="nucleotide sequence ID" value="NZ_SEWG01000007.1"/>
</dbReference>
<dbReference type="Gene3D" id="3.20.20.140">
    <property type="entry name" value="Metal-dependent hydrolases"/>
    <property type="match status" value="1"/>
</dbReference>
<dbReference type="InterPro" id="IPR006680">
    <property type="entry name" value="Amidohydro-rel"/>
</dbReference>
<accession>A0A4Q5LHS5</accession>
<evidence type="ECO:0000313" key="4">
    <source>
        <dbReference type="Proteomes" id="UP000293331"/>
    </source>
</evidence>
<comment type="similarity">
    <text evidence="1">Belongs to the metallo-dependent hydrolases superfamily.</text>
</comment>
<evidence type="ECO:0000259" key="2">
    <source>
        <dbReference type="Pfam" id="PF04909"/>
    </source>
</evidence>
<dbReference type="PANTHER" id="PTHR43569">
    <property type="entry name" value="AMIDOHYDROLASE"/>
    <property type="match status" value="1"/>
</dbReference>
<evidence type="ECO:0000256" key="1">
    <source>
        <dbReference type="ARBA" id="ARBA00038310"/>
    </source>
</evidence>
<reference evidence="3 4" key="1">
    <citation type="submission" date="2019-02" db="EMBL/GenBank/DDBJ databases">
        <title>Bacterial novel species Mucilaginibacter sp. 17JY9-4 isolated from soil.</title>
        <authorList>
            <person name="Jung H.-Y."/>
        </authorList>
    </citation>
    <scope>NUCLEOTIDE SEQUENCE [LARGE SCALE GENOMIC DNA]</scope>
    <source>
        <strain evidence="3 4">17JY9-4</strain>
    </source>
</reference>
<dbReference type="AlphaFoldDB" id="A0A4Q5LHS5"/>
<evidence type="ECO:0000313" key="3">
    <source>
        <dbReference type="EMBL" id="RYU87314.1"/>
    </source>
</evidence>